<feature type="region of interest" description="Disordered" evidence="1">
    <location>
        <begin position="43"/>
        <end position="62"/>
    </location>
</feature>
<sequence>MCFSCGGKKEKQSRKGSGGSASTLGAGRVKSCPSQNRAELGLLGLQGSTSGSQHRVEPRIIAERSPSSFSPLKQTLPPTIVRYLQVIFFPLKWPPTDIRVATL</sequence>
<evidence type="ECO:0000256" key="1">
    <source>
        <dbReference type="SAM" id="MobiDB-lite"/>
    </source>
</evidence>
<name>A0A9D4Z9A4_ADICA</name>
<evidence type="ECO:0000313" key="2">
    <source>
        <dbReference type="EMBL" id="KAI5064376.1"/>
    </source>
</evidence>
<accession>A0A9D4Z9A4</accession>
<comment type="caution">
    <text evidence="2">The sequence shown here is derived from an EMBL/GenBank/DDBJ whole genome shotgun (WGS) entry which is preliminary data.</text>
</comment>
<dbReference type="Proteomes" id="UP000886520">
    <property type="component" value="Chromosome 20"/>
</dbReference>
<reference evidence="2" key="1">
    <citation type="submission" date="2021-01" db="EMBL/GenBank/DDBJ databases">
        <title>Adiantum capillus-veneris genome.</title>
        <authorList>
            <person name="Fang Y."/>
            <person name="Liao Q."/>
        </authorList>
    </citation>
    <scope>NUCLEOTIDE SEQUENCE</scope>
    <source>
        <strain evidence="2">H3</strain>
        <tissue evidence="2">Leaf</tissue>
    </source>
</reference>
<proteinExistence type="predicted"/>
<dbReference type="AlphaFoldDB" id="A0A9D4Z9A4"/>
<feature type="compositionally biased region" description="Low complexity" evidence="1">
    <location>
        <begin position="43"/>
        <end position="53"/>
    </location>
</feature>
<organism evidence="2 3">
    <name type="scientific">Adiantum capillus-veneris</name>
    <name type="common">Maidenhair fern</name>
    <dbReference type="NCBI Taxonomy" id="13818"/>
    <lineage>
        <taxon>Eukaryota</taxon>
        <taxon>Viridiplantae</taxon>
        <taxon>Streptophyta</taxon>
        <taxon>Embryophyta</taxon>
        <taxon>Tracheophyta</taxon>
        <taxon>Polypodiopsida</taxon>
        <taxon>Polypodiidae</taxon>
        <taxon>Polypodiales</taxon>
        <taxon>Pteridineae</taxon>
        <taxon>Pteridaceae</taxon>
        <taxon>Vittarioideae</taxon>
        <taxon>Adiantum</taxon>
    </lineage>
</organism>
<gene>
    <name evidence="2" type="ORF">GOP47_0021046</name>
</gene>
<dbReference type="EMBL" id="JABFUD020000020">
    <property type="protein sequence ID" value="KAI5064376.1"/>
    <property type="molecule type" value="Genomic_DNA"/>
</dbReference>
<evidence type="ECO:0000313" key="3">
    <source>
        <dbReference type="Proteomes" id="UP000886520"/>
    </source>
</evidence>
<keyword evidence="3" id="KW-1185">Reference proteome</keyword>
<protein>
    <submittedName>
        <fullName evidence="2">Uncharacterized protein</fullName>
    </submittedName>
</protein>
<feature type="region of interest" description="Disordered" evidence="1">
    <location>
        <begin position="1"/>
        <end position="32"/>
    </location>
</feature>